<dbReference type="InterPro" id="IPR053168">
    <property type="entry name" value="Glutamic_endopeptidase"/>
</dbReference>
<dbReference type="STRING" id="51351.M4DS41"/>
<reference evidence="2" key="3">
    <citation type="submission" date="2023-03" db="UniProtKB">
        <authorList>
            <consortium name="EnsemblPlants"/>
        </authorList>
    </citation>
    <scope>IDENTIFICATION</scope>
    <source>
        <strain evidence="2">cv. Chiifu-401-42</strain>
    </source>
</reference>
<proteinExistence type="predicted"/>
<dbReference type="PROSITE" id="PS52045">
    <property type="entry name" value="NEPROSIN_PEP_CD"/>
    <property type="match status" value="1"/>
</dbReference>
<dbReference type="PANTHER" id="PTHR31589">
    <property type="entry name" value="PROTEIN, PUTATIVE (DUF239)-RELATED-RELATED"/>
    <property type="match status" value="1"/>
</dbReference>
<name>M4DS41_BRACM</name>
<dbReference type="HOGENOM" id="CLU_030538_4_0_1"/>
<accession>M4DS41</accession>
<organism evidence="2 3">
    <name type="scientific">Brassica campestris</name>
    <name type="common">Field mustard</name>
    <dbReference type="NCBI Taxonomy" id="3711"/>
    <lineage>
        <taxon>Eukaryota</taxon>
        <taxon>Viridiplantae</taxon>
        <taxon>Streptophyta</taxon>
        <taxon>Embryophyta</taxon>
        <taxon>Tracheophyta</taxon>
        <taxon>Spermatophyta</taxon>
        <taxon>Magnoliopsida</taxon>
        <taxon>eudicotyledons</taxon>
        <taxon>Gunneridae</taxon>
        <taxon>Pentapetalae</taxon>
        <taxon>rosids</taxon>
        <taxon>malvids</taxon>
        <taxon>Brassicales</taxon>
        <taxon>Brassicaceae</taxon>
        <taxon>Brassiceae</taxon>
        <taxon>Brassica</taxon>
    </lineage>
</organism>
<dbReference type="PANTHER" id="PTHR31589:SF223">
    <property type="entry name" value="PROTEIN, PUTATIVE (DUF239)-RELATED"/>
    <property type="match status" value="1"/>
</dbReference>
<dbReference type="SMR" id="M4DS41"/>
<dbReference type="OMA" id="ADMAPGI"/>
<protein>
    <recommendedName>
        <fullName evidence="1">Neprosin PEP catalytic domain-containing protein</fullName>
    </recommendedName>
</protein>
<evidence type="ECO:0000259" key="1">
    <source>
        <dbReference type="PROSITE" id="PS52045"/>
    </source>
</evidence>
<evidence type="ECO:0000313" key="2">
    <source>
        <dbReference type="EnsemblPlants" id="Bra019334.1-P"/>
    </source>
</evidence>
<feature type="domain" description="Neprosin PEP catalytic" evidence="1">
    <location>
        <begin position="1"/>
        <end position="126"/>
    </location>
</feature>
<evidence type="ECO:0000313" key="3">
    <source>
        <dbReference type="Proteomes" id="UP000011750"/>
    </source>
</evidence>
<keyword evidence="3" id="KW-1185">Reference proteome</keyword>
<dbReference type="EnsemblPlants" id="Bra019334.1">
    <property type="protein sequence ID" value="Bra019334.1-P"/>
    <property type="gene ID" value="Bra019334"/>
</dbReference>
<sequence length="126" mass="14047">MILVRADMAPGIPLDPQNIKAIDIAITKDQTSGNWGLYVSNEEIGFWPSSRFKESSGTGVEWGGEVYSPLSYIRDISIIDENYKADNTVKNTESYTDDSHGYKVRDSTETWWKVGHLVVYGGPGKI</sequence>
<reference evidence="2 3" key="1">
    <citation type="journal article" date="2011" name="Nat. Genet.">
        <title>The genome of the mesopolyploid crop species Brassica rapa.</title>
        <authorList>
            <consortium name="Brassica rapa Genome Sequencing Project Consortium"/>
            <person name="Wang X."/>
            <person name="Wang H."/>
            <person name="Wang J."/>
            <person name="Sun R."/>
            <person name="Wu J."/>
            <person name="Liu S."/>
            <person name="Bai Y."/>
            <person name="Mun J.H."/>
            <person name="Bancroft I."/>
            <person name="Cheng F."/>
            <person name="Huang S."/>
            <person name="Li X."/>
            <person name="Hua W."/>
            <person name="Wang J."/>
            <person name="Wang X."/>
            <person name="Freeling M."/>
            <person name="Pires J.C."/>
            <person name="Paterson A.H."/>
            <person name="Chalhoub B."/>
            <person name="Wang B."/>
            <person name="Hayward A."/>
            <person name="Sharpe A.G."/>
            <person name="Park B.S."/>
            <person name="Weisshaar B."/>
            <person name="Liu B."/>
            <person name="Li B."/>
            <person name="Liu B."/>
            <person name="Tong C."/>
            <person name="Song C."/>
            <person name="Duran C."/>
            <person name="Peng C."/>
            <person name="Geng C."/>
            <person name="Koh C."/>
            <person name="Lin C."/>
            <person name="Edwards D."/>
            <person name="Mu D."/>
            <person name="Shen D."/>
            <person name="Soumpourou E."/>
            <person name="Li F."/>
            <person name="Fraser F."/>
            <person name="Conant G."/>
            <person name="Lassalle G."/>
            <person name="King G.J."/>
            <person name="Bonnema G."/>
            <person name="Tang H."/>
            <person name="Wang H."/>
            <person name="Belcram H."/>
            <person name="Zhou H."/>
            <person name="Hirakawa H."/>
            <person name="Abe H."/>
            <person name="Guo H."/>
            <person name="Wang H."/>
            <person name="Jin H."/>
            <person name="Parkin I.A."/>
            <person name="Batley J."/>
            <person name="Kim J.S."/>
            <person name="Just J."/>
            <person name="Li J."/>
            <person name="Xu J."/>
            <person name="Deng J."/>
            <person name="Kim J.A."/>
            <person name="Li J."/>
            <person name="Yu J."/>
            <person name="Meng J."/>
            <person name="Wang J."/>
            <person name="Min J."/>
            <person name="Poulain J."/>
            <person name="Wang J."/>
            <person name="Hatakeyama K."/>
            <person name="Wu K."/>
            <person name="Wang L."/>
            <person name="Fang L."/>
            <person name="Trick M."/>
            <person name="Links M.G."/>
            <person name="Zhao M."/>
            <person name="Jin M."/>
            <person name="Ramchiary N."/>
            <person name="Drou N."/>
            <person name="Berkman P.J."/>
            <person name="Cai Q."/>
            <person name="Huang Q."/>
            <person name="Li R."/>
            <person name="Tabata S."/>
            <person name="Cheng S."/>
            <person name="Zhang S."/>
            <person name="Zhang S."/>
            <person name="Huang S."/>
            <person name="Sato S."/>
            <person name="Sun S."/>
            <person name="Kwon S.J."/>
            <person name="Choi S.R."/>
            <person name="Lee T.H."/>
            <person name="Fan W."/>
            <person name="Zhao X."/>
            <person name="Tan X."/>
            <person name="Xu X."/>
            <person name="Wang Y."/>
            <person name="Qiu Y."/>
            <person name="Yin Y."/>
            <person name="Li Y."/>
            <person name="Du Y."/>
            <person name="Liao Y."/>
            <person name="Lim Y."/>
            <person name="Narusaka Y."/>
            <person name="Wang Y."/>
            <person name="Wang Z."/>
            <person name="Li Z."/>
            <person name="Wang Z."/>
            <person name="Xiong Z."/>
            <person name="Zhang Z."/>
        </authorList>
    </citation>
    <scope>NUCLEOTIDE SEQUENCE [LARGE SCALE GENOMIC DNA]</scope>
    <source>
        <strain evidence="2 3">cv. Chiifu-401-42</strain>
    </source>
</reference>
<dbReference type="Pfam" id="PF03080">
    <property type="entry name" value="Neprosin"/>
    <property type="match status" value="1"/>
</dbReference>
<dbReference type="InParanoid" id="M4DS41"/>
<dbReference type="AlphaFoldDB" id="M4DS41"/>
<dbReference type="Proteomes" id="UP000011750">
    <property type="component" value="Chromosome A03"/>
</dbReference>
<dbReference type="Gramene" id="Bra019334.1">
    <property type="protein sequence ID" value="Bra019334.1-P"/>
    <property type="gene ID" value="Bra019334"/>
</dbReference>
<reference evidence="2 3" key="2">
    <citation type="journal article" date="2018" name="Hortic Res">
        <title>Improved Brassica rapa reference genome by single-molecule sequencing and chromosome conformation capture technologies.</title>
        <authorList>
            <person name="Zhang L."/>
            <person name="Cai X."/>
            <person name="Wu J."/>
            <person name="Liu M."/>
            <person name="Grob S."/>
            <person name="Cheng F."/>
            <person name="Liang J."/>
            <person name="Cai C."/>
            <person name="Liu Z."/>
            <person name="Liu B."/>
            <person name="Wang F."/>
            <person name="Li S."/>
            <person name="Liu F."/>
            <person name="Li X."/>
            <person name="Cheng L."/>
            <person name="Yang W."/>
            <person name="Li M.H."/>
            <person name="Grossniklaus U."/>
            <person name="Zheng H."/>
            <person name="Wang X."/>
        </authorList>
    </citation>
    <scope>NUCLEOTIDE SEQUENCE [LARGE SCALE GENOMIC DNA]</scope>
    <source>
        <strain evidence="2 3">cv. Chiifu-401-42</strain>
    </source>
</reference>
<dbReference type="InterPro" id="IPR004314">
    <property type="entry name" value="Neprosin"/>
</dbReference>